<evidence type="ECO:0000313" key="2">
    <source>
        <dbReference type="EMBL" id="GGA31742.1"/>
    </source>
</evidence>
<evidence type="ECO:0000313" key="3">
    <source>
        <dbReference type="Proteomes" id="UP000617979"/>
    </source>
</evidence>
<dbReference type="Pfam" id="PF11638">
    <property type="entry name" value="DnaA_N"/>
    <property type="match status" value="1"/>
</dbReference>
<comment type="caution">
    <text evidence="2">The sequence shown here is derived from an EMBL/GenBank/DDBJ whole genome shotgun (WGS) entry which is preliminary data.</text>
</comment>
<gene>
    <name evidence="2" type="ORF">GCM10007416_00310</name>
</gene>
<feature type="domain" description="DnaA N-terminal" evidence="1">
    <location>
        <begin position="6"/>
        <end position="67"/>
    </location>
</feature>
<evidence type="ECO:0000259" key="1">
    <source>
        <dbReference type="Pfam" id="PF11638"/>
    </source>
</evidence>
<keyword evidence="3" id="KW-1185">Reference proteome</keyword>
<dbReference type="Proteomes" id="UP000617979">
    <property type="component" value="Unassembled WGS sequence"/>
</dbReference>
<dbReference type="InterPro" id="IPR024633">
    <property type="entry name" value="DnaA_N_dom"/>
</dbReference>
<sequence>MGEAAEALWERTIESLKGELSSASFDTWIKGLKPICFEENKLIVAAPNDFSRDWVITRYKEQIENNLTTMVNAELIVVVDEDSAPSPSNPTTDKGTDYAEEAYLMLKYRSQKEQKKAIRLLKVLFDVE</sequence>
<reference evidence="3" key="1">
    <citation type="journal article" date="2019" name="Int. J. Syst. Evol. Microbiol.">
        <title>The Global Catalogue of Microorganisms (GCM) 10K type strain sequencing project: providing services to taxonomists for standard genome sequencing and annotation.</title>
        <authorList>
            <consortium name="The Broad Institute Genomics Platform"/>
            <consortium name="The Broad Institute Genome Sequencing Center for Infectious Disease"/>
            <person name="Wu L."/>
            <person name="Ma J."/>
        </authorList>
    </citation>
    <scope>NUCLEOTIDE SEQUENCE [LARGE SCALE GENOMIC DNA]</scope>
    <source>
        <strain evidence="3">CGMCC 1.12404</strain>
    </source>
</reference>
<proteinExistence type="predicted"/>
<accession>A0ABQ1FX29</accession>
<dbReference type="RefSeq" id="WP_188428583.1">
    <property type="nucleotide sequence ID" value="NZ_BMEX01000001.1"/>
</dbReference>
<organism evidence="2 3">
    <name type="scientific">Kroppenstedtia guangzhouensis</name>
    <dbReference type="NCBI Taxonomy" id="1274356"/>
    <lineage>
        <taxon>Bacteria</taxon>
        <taxon>Bacillati</taxon>
        <taxon>Bacillota</taxon>
        <taxon>Bacilli</taxon>
        <taxon>Bacillales</taxon>
        <taxon>Thermoactinomycetaceae</taxon>
        <taxon>Kroppenstedtia</taxon>
    </lineage>
</organism>
<dbReference type="Gene3D" id="3.30.300.180">
    <property type="match status" value="1"/>
</dbReference>
<dbReference type="EMBL" id="BMEX01000001">
    <property type="protein sequence ID" value="GGA31742.1"/>
    <property type="molecule type" value="Genomic_DNA"/>
</dbReference>
<dbReference type="InterPro" id="IPR038454">
    <property type="entry name" value="DnaA_N_sf"/>
</dbReference>
<name>A0ABQ1FX29_9BACL</name>
<protein>
    <recommendedName>
        <fullName evidence="1">DnaA N-terminal domain-containing protein</fullName>
    </recommendedName>
</protein>